<dbReference type="Proteomes" id="UP000654075">
    <property type="component" value="Unassembled WGS sequence"/>
</dbReference>
<sequence length="511" mass="55676">MSGLSLLQPLPPLSRAAPSAPSVIREPTAGLHHVRLAHEELLTTGWSSCLGPTAGVLASAGALVSLSALRAKRRLRESRDLRFSARAATPLRPAPEGMDPEVWAARHGDLGLLEPHEAGRLPVVRLNQLLSDEEIAQLLLAAERDVGRRIGSVYRERPHGPWGTWYLHTGGWFKAECREIHDRMVAAVTEVDRKNWGLLARVPDVLGGPVMRSIELHTIHAGGALPSIGHMDNGSMWTLDVMLSEPSIDFTGGAFRTLERDGDMKEHKFGDAGNALVFPSHKRHCVQAVTSGCRQVLVIEFWHGDMRGCAHRCTQRWGTCKFETSTTDIQNFYEETISGSGGAPPESSPISDLLVSYFDGEFTAEGFRPHGSGGTPDLSSFLQSLGGADGNRERLRASLAALEEQLRCPAMLGRGGPGWEERQAVEDDGRGWVWLAASEYKARDFDVKGSTPSHTLELFKAVPYGKCPLLVAKSENILELLEKINWAVLEERLAAWVTLVNPGAGPVGPKT</sequence>
<gene>
    <name evidence="1" type="ORF">PGLA1383_LOCUS2112</name>
    <name evidence="2" type="ORF">PGLA1383_LOCUS40958</name>
</gene>
<reference evidence="2" key="1">
    <citation type="submission" date="2021-02" db="EMBL/GenBank/DDBJ databases">
        <authorList>
            <person name="Dougan E. K."/>
            <person name="Rhodes N."/>
            <person name="Thang M."/>
            <person name="Chan C."/>
        </authorList>
    </citation>
    <scope>NUCLEOTIDE SEQUENCE</scope>
</reference>
<feature type="non-terminal residue" evidence="2">
    <location>
        <position position="511"/>
    </location>
</feature>
<organism evidence="2 3">
    <name type="scientific">Polarella glacialis</name>
    <name type="common">Dinoflagellate</name>
    <dbReference type="NCBI Taxonomy" id="89957"/>
    <lineage>
        <taxon>Eukaryota</taxon>
        <taxon>Sar</taxon>
        <taxon>Alveolata</taxon>
        <taxon>Dinophyceae</taxon>
        <taxon>Suessiales</taxon>
        <taxon>Suessiaceae</taxon>
        <taxon>Polarella</taxon>
    </lineage>
</organism>
<comment type="caution">
    <text evidence="2">The sequence shown here is derived from an EMBL/GenBank/DDBJ whole genome shotgun (WGS) entry which is preliminary data.</text>
</comment>
<dbReference type="Gene3D" id="2.60.120.620">
    <property type="entry name" value="q2cbj1_9rhob like domain"/>
    <property type="match status" value="1"/>
</dbReference>
<proteinExistence type="predicted"/>
<dbReference type="EMBL" id="CAJNNV010000612">
    <property type="protein sequence ID" value="CAE8583125.1"/>
    <property type="molecule type" value="Genomic_DNA"/>
</dbReference>
<accession>A0A813GFJ4</accession>
<protein>
    <submittedName>
        <fullName evidence="2">Uncharacterized protein</fullName>
    </submittedName>
</protein>
<evidence type="ECO:0000313" key="1">
    <source>
        <dbReference type="EMBL" id="CAE8583125.1"/>
    </source>
</evidence>
<keyword evidence="3" id="KW-1185">Reference proteome</keyword>
<dbReference type="EMBL" id="CAJNNV010028225">
    <property type="protein sequence ID" value="CAE8623721.1"/>
    <property type="molecule type" value="Genomic_DNA"/>
</dbReference>
<dbReference type="OrthoDB" id="407955at2759"/>
<name>A0A813GFJ4_POLGL</name>
<dbReference type="AlphaFoldDB" id="A0A813GFJ4"/>
<evidence type="ECO:0000313" key="2">
    <source>
        <dbReference type="EMBL" id="CAE8623721.1"/>
    </source>
</evidence>
<evidence type="ECO:0000313" key="3">
    <source>
        <dbReference type="Proteomes" id="UP000654075"/>
    </source>
</evidence>